<name>A0ACC0Z1U8_9ROSI</name>
<comment type="caution">
    <text evidence="1">The sequence shown here is derived from an EMBL/GenBank/DDBJ whole genome shotgun (WGS) entry which is preliminary data.</text>
</comment>
<accession>A0ACC0Z1U8</accession>
<dbReference type="EMBL" id="CM047739">
    <property type="protein sequence ID" value="KAJ0043968.1"/>
    <property type="molecule type" value="Genomic_DNA"/>
</dbReference>
<evidence type="ECO:0000313" key="2">
    <source>
        <dbReference type="Proteomes" id="UP001163603"/>
    </source>
</evidence>
<evidence type="ECO:0000313" key="1">
    <source>
        <dbReference type="EMBL" id="KAJ0043968.1"/>
    </source>
</evidence>
<gene>
    <name evidence="1" type="ORF">Pint_17774</name>
</gene>
<protein>
    <submittedName>
        <fullName evidence="1">Uncharacterized protein</fullName>
    </submittedName>
</protein>
<reference evidence="2" key="1">
    <citation type="journal article" date="2023" name="G3 (Bethesda)">
        <title>Genome assembly and association tests identify interacting loci associated with vigor, precocity, and sex in interspecific pistachio rootstocks.</title>
        <authorList>
            <person name="Palmer W."/>
            <person name="Jacygrad E."/>
            <person name="Sagayaradj S."/>
            <person name="Cavanaugh K."/>
            <person name="Han R."/>
            <person name="Bertier L."/>
            <person name="Beede B."/>
            <person name="Kafkas S."/>
            <person name="Golino D."/>
            <person name="Preece J."/>
            <person name="Michelmore R."/>
        </authorList>
    </citation>
    <scope>NUCLEOTIDE SEQUENCE [LARGE SCALE GENOMIC DNA]</scope>
</reference>
<dbReference type="Proteomes" id="UP001163603">
    <property type="component" value="Chromosome 4"/>
</dbReference>
<proteinExistence type="predicted"/>
<keyword evidence="2" id="KW-1185">Reference proteome</keyword>
<sequence length="81" mass="9106">MQQQPGAKTETLSHKITEESKRICKIVSNNTSNRDSSLNNASIKVSPMLVLEVFKRLSNAGVLALSFFRWTEKQKGFKHVA</sequence>
<organism evidence="1 2">
    <name type="scientific">Pistacia integerrima</name>
    <dbReference type="NCBI Taxonomy" id="434235"/>
    <lineage>
        <taxon>Eukaryota</taxon>
        <taxon>Viridiplantae</taxon>
        <taxon>Streptophyta</taxon>
        <taxon>Embryophyta</taxon>
        <taxon>Tracheophyta</taxon>
        <taxon>Spermatophyta</taxon>
        <taxon>Magnoliopsida</taxon>
        <taxon>eudicotyledons</taxon>
        <taxon>Gunneridae</taxon>
        <taxon>Pentapetalae</taxon>
        <taxon>rosids</taxon>
        <taxon>malvids</taxon>
        <taxon>Sapindales</taxon>
        <taxon>Anacardiaceae</taxon>
        <taxon>Pistacia</taxon>
    </lineage>
</organism>